<dbReference type="RefSeq" id="XP_043033050.1">
    <property type="nucleotide sequence ID" value="XM_043190713.1"/>
</dbReference>
<organism evidence="1 2">
    <name type="scientific">Guyanagaster necrorhizus</name>
    <dbReference type="NCBI Taxonomy" id="856835"/>
    <lineage>
        <taxon>Eukaryota</taxon>
        <taxon>Fungi</taxon>
        <taxon>Dikarya</taxon>
        <taxon>Basidiomycota</taxon>
        <taxon>Agaricomycotina</taxon>
        <taxon>Agaricomycetes</taxon>
        <taxon>Agaricomycetidae</taxon>
        <taxon>Agaricales</taxon>
        <taxon>Marasmiineae</taxon>
        <taxon>Physalacriaceae</taxon>
        <taxon>Guyanagaster</taxon>
    </lineage>
</organism>
<dbReference type="OrthoDB" id="2835644at2759"/>
<evidence type="ECO:0000313" key="1">
    <source>
        <dbReference type="EMBL" id="KAG7439550.1"/>
    </source>
</evidence>
<proteinExistence type="predicted"/>
<protein>
    <submittedName>
        <fullName evidence="1">Uncharacterized protein</fullName>
    </submittedName>
</protein>
<dbReference type="Proteomes" id="UP000812287">
    <property type="component" value="Unassembled WGS sequence"/>
</dbReference>
<reference evidence="1" key="1">
    <citation type="submission" date="2020-11" db="EMBL/GenBank/DDBJ databases">
        <title>Adaptations for nitrogen fixation in a non-lichenized fungal sporocarp promotes dispersal by wood-feeding termites.</title>
        <authorList>
            <consortium name="DOE Joint Genome Institute"/>
            <person name="Koch R.A."/>
            <person name="Yoon G."/>
            <person name="Arayal U."/>
            <person name="Lail K."/>
            <person name="Amirebrahimi M."/>
            <person name="Labutti K."/>
            <person name="Lipzen A."/>
            <person name="Riley R."/>
            <person name="Barry K."/>
            <person name="Henrissat B."/>
            <person name="Grigoriev I.V."/>
            <person name="Herr J.R."/>
            <person name="Aime M.C."/>
        </authorList>
    </citation>
    <scope>NUCLEOTIDE SEQUENCE</scope>
    <source>
        <strain evidence="1">MCA 3950</strain>
    </source>
</reference>
<accession>A0A9P8AL96</accession>
<gene>
    <name evidence="1" type="ORF">BT62DRAFT_998230</name>
</gene>
<dbReference type="AlphaFoldDB" id="A0A9P8AL96"/>
<keyword evidence="2" id="KW-1185">Reference proteome</keyword>
<evidence type="ECO:0000313" key="2">
    <source>
        <dbReference type="Proteomes" id="UP000812287"/>
    </source>
</evidence>
<dbReference type="EMBL" id="MU250590">
    <property type="protein sequence ID" value="KAG7439550.1"/>
    <property type="molecule type" value="Genomic_DNA"/>
</dbReference>
<dbReference type="GeneID" id="66113010"/>
<comment type="caution">
    <text evidence="1">The sequence shown here is derived from an EMBL/GenBank/DDBJ whole genome shotgun (WGS) entry which is preliminary data.</text>
</comment>
<name>A0A9P8AL96_9AGAR</name>
<sequence length="507" mass="58231">MSNEGLNAIPSRLTKFEFLYCRSIKQRCITIRTLQEEIKASQIRPYYTCQYLAAPDPILAFEVDKDRTEPYMSKFKIRNLMKSSNDSNTRYWEIVRSEELMGIFETAVSFNSEPRQVVTTTWDRRGPHCIRSNDLRPSRLRRAYNSMVRIANESYSSKPSPGHRTLQKKVRNYKSFPVAVVKKEGPSDNDIIFPLSRSPLSKLDDIYGWRHPAELDYLDTVDWSKADIIKFLVTHCFSVPGGPPHRGRWTTVTLGDGSTTDIPTPYRIPLMFAADFQWTSLQLVLSVDAKFQKKEWDELKGGILHVARLCDAMLRAARRAMGVGMKHTWRCKTFDRALVRYHLGWLLSDPGNVEEFWDSYGKEEYEKDPVKLDWKRWVLKGYKGFKLHEGQIEGGITLYHWTRGLKEHQGDWVWDPADELPSSHSALKYLELWNKTGIWGKDFETAASTDLSSSSRLPICPSLQGTGTADLPARDGSSELEAGDFEYYIPIVSLSSPENIRTCAKFP</sequence>